<dbReference type="AlphaFoldDB" id="A0A3B3WC68"/>
<dbReference type="CDD" id="cd00136">
    <property type="entry name" value="PDZ_canonical"/>
    <property type="match status" value="1"/>
</dbReference>
<feature type="compositionally biased region" description="Basic and acidic residues" evidence="3">
    <location>
        <begin position="974"/>
        <end position="987"/>
    </location>
</feature>
<feature type="compositionally biased region" description="Basic and acidic residues" evidence="3">
    <location>
        <begin position="741"/>
        <end position="762"/>
    </location>
</feature>
<dbReference type="PANTHER" id="PTHR23348:SF42">
    <property type="entry name" value="PERIAXIN"/>
    <property type="match status" value="1"/>
</dbReference>
<dbReference type="Proteomes" id="UP000261480">
    <property type="component" value="Unplaced"/>
</dbReference>
<organism evidence="5 6">
    <name type="scientific">Poecilia mexicana</name>
    <dbReference type="NCBI Taxonomy" id="48701"/>
    <lineage>
        <taxon>Eukaryota</taxon>
        <taxon>Metazoa</taxon>
        <taxon>Chordata</taxon>
        <taxon>Craniata</taxon>
        <taxon>Vertebrata</taxon>
        <taxon>Euteleostomi</taxon>
        <taxon>Actinopterygii</taxon>
        <taxon>Neopterygii</taxon>
        <taxon>Teleostei</taxon>
        <taxon>Neoteleostei</taxon>
        <taxon>Acanthomorphata</taxon>
        <taxon>Ovalentaria</taxon>
        <taxon>Atherinomorphae</taxon>
        <taxon>Cyprinodontiformes</taxon>
        <taxon>Poeciliidae</taxon>
        <taxon>Poeciliinae</taxon>
        <taxon>Poecilia</taxon>
    </lineage>
</organism>
<accession>A0A3B3WC68</accession>
<dbReference type="SMART" id="SM00228">
    <property type="entry name" value="PDZ"/>
    <property type="match status" value="1"/>
</dbReference>
<name>A0A3B3WC68_9TELE</name>
<dbReference type="GO" id="GO:0032287">
    <property type="term" value="P:peripheral nervous system myelin maintenance"/>
    <property type="evidence" value="ECO:0007669"/>
    <property type="project" value="TreeGrafter"/>
</dbReference>
<evidence type="ECO:0000313" key="6">
    <source>
        <dbReference type="Proteomes" id="UP000261480"/>
    </source>
</evidence>
<protein>
    <recommendedName>
        <fullName evidence="4">PDZ domain-containing protein</fullName>
    </recommendedName>
</protein>
<evidence type="ECO:0000256" key="2">
    <source>
        <dbReference type="ARBA" id="ARBA00023242"/>
    </source>
</evidence>
<dbReference type="GO" id="GO:0005634">
    <property type="term" value="C:nucleus"/>
    <property type="evidence" value="ECO:0007669"/>
    <property type="project" value="UniProtKB-SubCell"/>
</dbReference>
<evidence type="ECO:0000259" key="4">
    <source>
        <dbReference type="PROSITE" id="PS50106"/>
    </source>
</evidence>
<feature type="domain" description="PDZ" evidence="4">
    <location>
        <begin position="18"/>
        <end position="87"/>
    </location>
</feature>
<feature type="region of interest" description="Disordered" evidence="3">
    <location>
        <begin position="1169"/>
        <end position="1203"/>
    </location>
</feature>
<dbReference type="PANTHER" id="PTHR23348">
    <property type="entry name" value="PERIAXIN/AHNAK"/>
    <property type="match status" value="1"/>
</dbReference>
<dbReference type="GO" id="GO:0043484">
    <property type="term" value="P:regulation of RNA splicing"/>
    <property type="evidence" value="ECO:0007669"/>
    <property type="project" value="TreeGrafter"/>
</dbReference>
<dbReference type="SUPFAM" id="SSF50156">
    <property type="entry name" value="PDZ domain-like"/>
    <property type="match status" value="1"/>
</dbReference>
<dbReference type="Ensembl" id="ENSPMET00000015857.1">
    <property type="protein sequence ID" value="ENSPMEP00000000461.1"/>
    <property type="gene ID" value="ENSPMEG00000001239.1"/>
</dbReference>
<reference evidence="5" key="2">
    <citation type="submission" date="2025-09" db="UniProtKB">
        <authorList>
            <consortium name="Ensembl"/>
        </authorList>
    </citation>
    <scope>IDENTIFICATION</scope>
</reference>
<comment type="subcellular location">
    <subcellularLocation>
        <location evidence="1">Nucleus</location>
    </subcellularLocation>
</comment>
<dbReference type="Pfam" id="PF00595">
    <property type="entry name" value="PDZ"/>
    <property type="match status" value="1"/>
</dbReference>
<dbReference type="InterPro" id="IPR036034">
    <property type="entry name" value="PDZ_sf"/>
</dbReference>
<dbReference type="PROSITE" id="PS50106">
    <property type="entry name" value="PDZ"/>
    <property type="match status" value="1"/>
</dbReference>
<dbReference type="InterPro" id="IPR001478">
    <property type="entry name" value="PDZ"/>
</dbReference>
<sequence length="1228" mass="133715">MSSLFRVCLQEAPSPEGGVIVNTAQDGCAEGLVYGGGGKEGIFIKKVVPESPASKSLKVKEGDQILSATVYFDNMSYEDAIQILEHAQAYKLKLCLKRQPDITETEPTIDSDVIPVTILKLYLKAEVALSSDDVNKYSIEVEATAPQIKVSKKEKEGSPSKFKMPTFKLPKFGLSVQRSTEEEPPLDKDLKTGEGEITTSGEILSPSLEAPRIDVKAPAVDLKTTGTESEGRGRKFKLPSLGFSASQTKGPDGDITLPTTDVDITLPTILVGSLEAPRIDVKAPAVDLKTTGTESEGRGRKFKLPSLGFSASQIKGPDSDITLPTADVDVTVPEVKAEIQLSEEKFNKSFEVEAKAPEFKGTRKETEGSPSKFTMPTFKMPKFGLSVQGSTAEVPPFDKDLKTEEGEITTSGEILVGSLEAPRIYVKAPKVDLKTTGTESEGRGRKFKLPSLGFSASQTKGPDVDITLPTTDVDVTATEVKAEIKLPEEKLSKSFEVEAKAPEFKGTKIETEGSPSKYKMPTFKMPKFGLSVQMEAKAPEFKGTKIETEGSPSKYKMPTFKMPKFGLSVQSSTAEVPHLDKDLKITEGEMTMSEEVIVVSTEGPKIETKGPEFQVEAKDIGGSTSKFKMPTFKLPKFGLATQSSTEEVPSFDKGVKISGGETTGLEEVLTVTTEGPSVEIKGTSVDFSTEGSDLEGKGRKFKLPSLSFSVPQAKETETDLSLRTDVEVEVPEVKAEVKLPRNKSSVEVETKGLETKDTKKTTEGSPSKFKMPNFKLPKFGLVIVVTTEAPTIEIKGPLLELKTEGIDHEEKGKKFKLPSLGFSATETKGTGSDLGLSKTEVDVTLPEVKAEVKLPDDENLIKTSAAIEIKGPEIKTVTKEADGSTSKFKMPGFKLPKFGLTTQSSTEERPPLEKDEEDSEPKNTVTMIDTKATEITVVSKDTDGSPSKFKMPTFKLPKFGLATQSSNKQVQDAKTVKGEKTDDERKGSKFKLPSLGFSLSQSKEPHTNISLPKADVDVTAPEVKAEVHFSDAKVEQPSVQMDVKSPEIKADIDITSEVKMPKITLPKFGAVTPHVNMEIPKMTKEKRGDVDLHVDTDSVDLNVKEGELKKYEVQLPGAEAKACRNGFKPDFKIPTFPNSVKAAPVTLHCADSKHFRTSGNFTENLVRSSACRPPHHHHHHHHHQPQQQQQLKHHRQQDQCDEAAEEGDLSALRLWISPQTGRSVSSCH</sequence>
<dbReference type="GO" id="GO:0005737">
    <property type="term" value="C:cytoplasm"/>
    <property type="evidence" value="ECO:0007669"/>
    <property type="project" value="TreeGrafter"/>
</dbReference>
<feature type="region of interest" description="Disordered" evidence="3">
    <location>
        <begin position="897"/>
        <end position="922"/>
    </location>
</feature>
<feature type="region of interest" description="Disordered" evidence="3">
    <location>
        <begin position="741"/>
        <end position="769"/>
    </location>
</feature>
<evidence type="ECO:0000256" key="3">
    <source>
        <dbReference type="SAM" id="MobiDB-lite"/>
    </source>
</evidence>
<keyword evidence="2" id="KW-0539">Nucleus</keyword>
<feature type="region of interest" description="Disordered" evidence="3">
    <location>
        <begin position="223"/>
        <end position="256"/>
    </location>
</feature>
<dbReference type="Gene3D" id="2.30.42.10">
    <property type="match status" value="1"/>
</dbReference>
<proteinExistence type="predicted"/>
<evidence type="ECO:0000313" key="5">
    <source>
        <dbReference type="Ensembl" id="ENSPMEP00000000461.1"/>
    </source>
</evidence>
<reference evidence="5" key="1">
    <citation type="submission" date="2025-08" db="UniProtKB">
        <authorList>
            <consortium name="Ensembl"/>
        </authorList>
    </citation>
    <scope>IDENTIFICATION</scope>
</reference>
<keyword evidence="6" id="KW-1185">Reference proteome</keyword>
<feature type="compositionally biased region" description="Basic residues" evidence="3">
    <location>
        <begin position="1173"/>
        <end position="1184"/>
    </location>
</feature>
<dbReference type="InterPro" id="IPR052082">
    <property type="entry name" value="Myelin_sheath_structural"/>
</dbReference>
<evidence type="ECO:0000256" key="1">
    <source>
        <dbReference type="ARBA" id="ARBA00004123"/>
    </source>
</evidence>
<feature type="region of interest" description="Disordered" evidence="3">
    <location>
        <begin position="965"/>
        <end position="989"/>
    </location>
</feature>